<dbReference type="InterPro" id="IPR050697">
    <property type="entry name" value="Adenylyl/Guanylyl_Cyclase_3/4"/>
</dbReference>
<evidence type="ECO:0000259" key="3">
    <source>
        <dbReference type="PROSITE" id="PS50125"/>
    </source>
</evidence>
<dbReference type="Gene3D" id="6.10.340.10">
    <property type="match status" value="1"/>
</dbReference>
<evidence type="ECO:0000256" key="1">
    <source>
        <dbReference type="SAM" id="Coils"/>
    </source>
</evidence>
<dbReference type="PROSITE" id="PS50885">
    <property type="entry name" value="HAMP"/>
    <property type="match status" value="1"/>
</dbReference>
<dbReference type="SMART" id="SM00304">
    <property type="entry name" value="HAMP"/>
    <property type="match status" value="1"/>
</dbReference>
<dbReference type="SUPFAM" id="SSF55073">
    <property type="entry name" value="Nucleotide cyclase"/>
    <property type="match status" value="1"/>
</dbReference>
<dbReference type="RefSeq" id="WP_338601355.1">
    <property type="nucleotide sequence ID" value="NZ_AP028679.1"/>
</dbReference>
<dbReference type="Gene3D" id="3.30.70.1230">
    <property type="entry name" value="Nucleotide cyclase"/>
    <property type="match status" value="1"/>
</dbReference>
<dbReference type="PROSITE" id="PS50125">
    <property type="entry name" value="GUANYLATE_CYCLASE_2"/>
    <property type="match status" value="1"/>
</dbReference>
<dbReference type="PANTHER" id="PTHR43081">
    <property type="entry name" value="ADENYLATE CYCLASE, TERMINAL-DIFFERENTIATION SPECIFIC-RELATED"/>
    <property type="match status" value="1"/>
</dbReference>
<dbReference type="EMBL" id="AP028679">
    <property type="protein sequence ID" value="BEQ16061.1"/>
    <property type="molecule type" value="Genomic_DNA"/>
</dbReference>
<gene>
    <name evidence="5" type="ORF">FAK_31270</name>
</gene>
<dbReference type="InterPro" id="IPR003660">
    <property type="entry name" value="HAMP_dom"/>
</dbReference>
<dbReference type="Gene3D" id="3.30.450.20">
    <property type="entry name" value="PAS domain"/>
    <property type="match status" value="2"/>
</dbReference>
<keyword evidence="2" id="KW-1133">Transmembrane helix</keyword>
<evidence type="ECO:0000313" key="6">
    <source>
        <dbReference type="Proteomes" id="UP001366166"/>
    </source>
</evidence>
<dbReference type="CDD" id="cd07302">
    <property type="entry name" value="CHD"/>
    <property type="match status" value="1"/>
</dbReference>
<dbReference type="Pfam" id="PF00672">
    <property type="entry name" value="HAMP"/>
    <property type="match status" value="1"/>
</dbReference>
<dbReference type="InterPro" id="IPR001054">
    <property type="entry name" value="A/G_cyclase"/>
</dbReference>
<keyword evidence="6" id="KW-1185">Reference proteome</keyword>
<feature type="transmembrane region" description="Helical" evidence="2">
    <location>
        <begin position="316"/>
        <end position="337"/>
    </location>
</feature>
<dbReference type="CDD" id="cd12912">
    <property type="entry name" value="PDC2_MCP_like"/>
    <property type="match status" value="1"/>
</dbReference>
<dbReference type="GO" id="GO:0035556">
    <property type="term" value="P:intracellular signal transduction"/>
    <property type="evidence" value="ECO:0007669"/>
    <property type="project" value="InterPro"/>
</dbReference>
<feature type="coiled-coil region" evidence="1">
    <location>
        <begin position="380"/>
        <end position="410"/>
    </location>
</feature>
<dbReference type="Pfam" id="PF22673">
    <property type="entry name" value="MCP-like_PDC_1"/>
    <property type="match status" value="1"/>
</dbReference>
<dbReference type="KEGG" id="dmp:FAK_31270"/>
<feature type="transmembrane region" description="Helical" evidence="2">
    <location>
        <begin position="17"/>
        <end position="38"/>
    </location>
</feature>
<accession>A0AAU9EQC1</accession>
<dbReference type="GO" id="GO:0016020">
    <property type="term" value="C:membrane"/>
    <property type="evidence" value="ECO:0007669"/>
    <property type="project" value="InterPro"/>
</dbReference>
<dbReference type="SUPFAM" id="SSF158472">
    <property type="entry name" value="HAMP domain-like"/>
    <property type="match status" value="1"/>
</dbReference>
<dbReference type="PANTHER" id="PTHR43081:SF1">
    <property type="entry name" value="ADENYLATE CYCLASE, TERMINAL-DIFFERENTIATION SPECIFIC"/>
    <property type="match status" value="1"/>
</dbReference>
<dbReference type="GO" id="GO:0009190">
    <property type="term" value="P:cyclic nucleotide biosynthetic process"/>
    <property type="evidence" value="ECO:0007669"/>
    <property type="project" value="InterPro"/>
</dbReference>
<dbReference type="CDD" id="cd12913">
    <property type="entry name" value="PDC1_MCP_like"/>
    <property type="match status" value="1"/>
</dbReference>
<evidence type="ECO:0000313" key="5">
    <source>
        <dbReference type="EMBL" id="BEQ16061.1"/>
    </source>
</evidence>
<dbReference type="CDD" id="cd06225">
    <property type="entry name" value="HAMP"/>
    <property type="match status" value="1"/>
</dbReference>
<feature type="domain" description="Guanylate cyclase" evidence="3">
    <location>
        <begin position="443"/>
        <end position="577"/>
    </location>
</feature>
<keyword evidence="2" id="KW-0472">Membrane</keyword>
<dbReference type="AlphaFoldDB" id="A0AAU9EQC1"/>
<evidence type="ECO:0000256" key="2">
    <source>
        <dbReference type="SAM" id="Phobius"/>
    </source>
</evidence>
<sequence length="627" mass="68157">MSDPGLKPRWLRLRARFVIFVLSGVAVVATAMALISHWEASSALLESSQEQLLDLASAQAGELARRLVKVSAPALDLAVTLEEVGVSGEAMARRLLSQNLVANPRVYGMALALAPYSFASDRRAFSVYAYRSPQGLKVIDLDSPAYDYPSQNWYLVPTLLGHGVWSEPYFDEGGGDILMSTFSAPMVKKGQVLGVVTADVDLGYLGREVRSLAVSEGGYAFLITRQGTFLAGPKDELVMRQSIFSLAEEMHSAELRQLGRRMVRGAKGVLRIKDPISKRDAWLAYAPVKGVGWSYGVVAPEDAVLAPVKNLTRHQMYFALGGLGLMGIVVFLMVVGLTKPVKLLTHGAKRLAGGDLLTRVTGIRPGDEVGELAHTFNTMAGDLHAHVEELKRKKQQLEDSLHRIELLENIENTLSKFVPASVKARIDEAPEAPDLNKRETDVSVLFLDVAGYTKMSEQVTGEDMNFLIERYFSSFLDDIYQNHGDINETAGDGLMIIFQDDDPVQHAVNAVNTALAVERKVAKVNQELAGRFQPVRVNIGVNSGTALVGSSRFEGLAGTRWTFTASGSVTNNAARIGALATEGKIFIGPETARRVGDRFEIAGIGPQRLKNVAEPLEVFQVLGARPA</sequence>
<evidence type="ECO:0000259" key="4">
    <source>
        <dbReference type="PROSITE" id="PS50885"/>
    </source>
</evidence>
<keyword evidence="2" id="KW-0812">Transmembrane</keyword>
<dbReference type="Pfam" id="PF00211">
    <property type="entry name" value="Guanylate_cyc"/>
    <property type="match status" value="1"/>
</dbReference>
<dbReference type="InterPro" id="IPR029787">
    <property type="entry name" value="Nucleotide_cyclase"/>
</dbReference>
<evidence type="ECO:0008006" key="7">
    <source>
        <dbReference type="Google" id="ProtNLM"/>
    </source>
</evidence>
<dbReference type="GO" id="GO:0004016">
    <property type="term" value="F:adenylate cyclase activity"/>
    <property type="evidence" value="ECO:0007669"/>
    <property type="project" value="UniProtKB-ARBA"/>
</dbReference>
<dbReference type="SMART" id="SM00044">
    <property type="entry name" value="CYCc"/>
    <property type="match status" value="1"/>
</dbReference>
<name>A0AAU9EQC1_9BACT</name>
<keyword evidence="1" id="KW-0175">Coiled coil</keyword>
<proteinExistence type="predicted"/>
<protein>
    <recommendedName>
        <fullName evidence="7">HAMP domain-containing protein</fullName>
    </recommendedName>
</protein>
<dbReference type="Proteomes" id="UP001366166">
    <property type="component" value="Chromosome"/>
</dbReference>
<organism evidence="5 6">
    <name type="scientific">Desulfoferula mesophila</name>
    <dbReference type="NCBI Taxonomy" id="3058419"/>
    <lineage>
        <taxon>Bacteria</taxon>
        <taxon>Pseudomonadati</taxon>
        <taxon>Thermodesulfobacteriota</taxon>
        <taxon>Desulfarculia</taxon>
        <taxon>Desulfarculales</taxon>
        <taxon>Desulfarculaceae</taxon>
        <taxon>Desulfoferula</taxon>
    </lineage>
</organism>
<reference evidence="6" key="1">
    <citation type="journal article" date="2023" name="Arch. Microbiol.">
        <title>Desulfoferula mesophilus gen. nov. sp. nov., a mesophilic sulfate-reducing bacterium isolated from a brackish lake sediment.</title>
        <authorList>
            <person name="Watanabe T."/>
            <person name="Yabe T."/>
            <person name="Tsuji J.M."/>
            <person name="Fukui M."/>
        </authorList>
    </citation>
    <scope>NUCLEOTIDE SEQUENCE [LARGE SCALE GENOMIC DNA]</scope>
    <source>
        <strain evidence="6">12FAK</strain>
    </source>
</reference>
<feature type="domain" description="HAMP" evidence="4">
    <location>
        <begin position="335"/>
        <end position="388"/>
    </location>
</feature>